<organism evidence="17 18">
    <name type="scientific">Pseudomonas nitroreducens</name>
    <dbReference type="NCBI Taxonomy" id="46680"/>
    <lineage>
        <taxon>Bacteria</taxon>
        <taxon>Pseudomonadati</taxon>
        <taxon>Pseudomonadota</taxon>
        <taxon>Gammaproteobacteria</taxon>
        <taxon>Pseudomonadales</taxon>
        <taxon>Pseudomonadaceae</taxon>
        <taxon>Pseudomonas</taxon>
    </lineage>
</organism>
<sequence length="756" mass="82314">MSSRLNLTPVTRSEAPFTLAPIVGLATFMAIPLSAWADQPPTADDQDALALPDSTVQATPESPYKVDRASSAKYSEPLRDTPQSVTVLSETLLKEQNAQSLKDALRNVPGITFNSGEGGGGVGDSLTIRGFNADGNIYRDGVRDPAKYSRDDFFNTEGVEVFKGSSTAAWGVGAVGGAVNLVTKTPQLDDFNLLSGGVGTANFKRGTLDVNHRIDGLGEGAAFRVNVMGANTGTDGRDWVGDERYGFAPSLALGLGTDTRITLAYEYLHDNATPDYGIPTVNGSNGSSPHRAGSASWSSYWGWRNLDYENNESHRVNLKFAHDFNDSLSLDSRFTWFHLDHDFFVTTPGGDPNAGAPGIQAGKGIYRRNINTPLREQTNETYSNQTNLTWRVDTFGIGHTLVGGFDLSKQTLDSKTGALTAASRTTMGNLPVASNDWSKYPYALDTYTSAKQSVEQLDKAFYLLDTLKFDEHWQLHLAARQDHFDTRVLDSQTRASQSAAWVDKGSSSQNEKLTSVHTALTYKPVENGSLYVSYANAKQPSGVLAVAQTGSIASTKGDRGKTYEVGSKWEFLDGQLALNGDVFETKRQLTYIDDEELSAYTGGEERVRGVELSVSGNITRNWSLYAAYVHQNSKLVKPYNGSDKGVQLANTPQNALSLWSTWQLPDDLALSYGVQYVDDVKIYPGLGSTMTRAGQTTVPGYVVHDAMLSWQATQDVQLRLNVNNLFDKHYWSQYNGRGYGVPGASRGAVLSADYSF</sequence>
<keyword evidence="8 13" id="KW-0798">TonB box</keyword>
<feature type="domain" description="TonB-dependent receptor plug" evidence="16">
    <location>
        <begin position="78"/>
        <end position="178"/>
    </location>
</feature>
<keyword evidence="7" id="KW-0406">Ion transport</keyword>
<dbReference type="RefSeq" id="WP_138214406.1">
    <property type="nucleotide sequence ID" value="NZ_VASG01000004.1"/>
</dbReference>
<comment type="subcellular location">
    <subcellularLocation>
        <location evidence="1 12">Cell outer membrane</location>
        <topology evidence="1 12">Multi-pass membrane protein</topology>
    </subcellularLocation>
</comment>
<dbReference type="NCBIfam" id="TIGR01783">
    <property type="entry name" value="TonB-siderophor"/>
    <property type="match status" value="1"/>
</dbReference>
<dbReference type="CDD" id="cd01347">
    <property type="entry name" value="ligand_gated_channel"/>
    <property type="match status" value="1"/>
</dbReference>
<reference evidence="17 18" key="1">
    <citation type="submission" date="2019-05" db="EMBL/GenBank/DDBJ databases">
        <authorList>
            <person name="Moore K."/>
            <person name="O'Neill P."/>
            <person name="Farbos A."/>
            <person name="Studholme D.J."/>
        </authorList>
    </citation>
    <scope>NUCLEOTIDE SEQUENCE [LARGE SCALE GENOMIC DNA]</scope>
    <source>
        <strain evidence="17 18">DSM 9128</strain>
    </source>
</reference>
<dbReference type="Pfam" id="PF00593">
    <property type="entry name" value="TonB_dep_Rec_b-barrel"/>
    <property type="match status" value="1"/>
</dbReference>
<feature type="region of interest" description="Disordered" evidence="14">
    <location>
        <begin position="54"/>
        <end position="81"/>
    </location>
</feature>
<keyword evidence="9 12" id="KW-0472">Membrane</keyword>
<evidence type="ECO:0000256" key="14">
    <source>
        <dbReference type="SAM" id="MobiDB-lite"/>
    </source>
</evidence>
<accession>A0A5R9A453</accession>
<dbReference type="Pfam" id="PF07715">
    <property type="entry name" value="Plug"/>
    <property type="match status" value="1"/>
</dbReference>
<evidence type="ECO:0000313" key="18">
    <source>
        <dbReference type="Proteomes" id="UP000307510"/>
    </source>
</evidence>
<keyword evidence="11 12" id="KW-0998">Cell outer membrane</keyword>
<dbReference type="SUPFAM" id="SSF56935">
    <property type="entry name" value="Porins"/>
    <property type="match status" value="1"/>
</dbReference>
<comment type="similarity">
    <text evidence="2 12 13">Belongs to the TonB-dependent receptor family.</text>
</comment>
<gene>
    <name evidence="17" type="ORF">FEA48_14390</name>
</gene>
<feature type="domain" description="TonB-dependent receptor-like beta-barrel" evidence="15">
    <location>
        <begin position="253"/>
        <end position="725"/>
    </location>
</feature>
<dbReference type="InterPro" id="IPR039426">
    <property type="entry name" value="TonB-dep_rcpt-like"/>
</dbReference>
<dbReference type="GO" id="GO:0009279">
    <property type="term" value="C:cell outer membrane"/>
    <property type="evidence" value="ECO:0007669"/>
    <property type="project" value="UniProtKB-SubCell"/>
</dbReference>
<dbReference type="FunFam" id="2.170.130.10:FF:000001">
    <property type="entry name" value="Catecholate siderophore TonB-dependent receptor"/>
    <property type="match status" value="1"/>
</dbReference>
<comment type="caution">
    <text evidence="17">The sequence shown here is derived from an EMBL/GenBank/DDBJ whole genome shotgun (WGS) entry which is preliminary data.</text>
</comment>
<dbReference type="PANTHER" id="PTHR32552">
    <property type="entry name" value="FERRICHROME IRON RECEPTOR-RELATED"/>
    <property type="match status" value="1"/>
</dbReference>
<dbReference type="PROSITE" id="PS52016">
    <property type="entry name" value="TONB_DEPENDENT_REC_3"/>
    <property type="match status" value="1"/>
</dbReference>
<evidence type="ECO:0000256" key="11">
    <source>
        <dbReference type="ARBA" id="ARBA00023237"/>
    </source>
</evidence>
<protein>
    <submittedName>
        <fullName evidence="17">TonB-dependent siderophore receptor</fullName>
    </submittedName>
</protein>
<dbReference type="Gene3D" id="2.40.170.20">
    <property type="entry name" value="TonB-dependent receptor, beta-barrel domain"/>
    <property type="match status" value="1"/>
</dbReference>
<evidence type="ECO:0000256" key="5">
    <source>
        <dbReference type="ARBA" id="ARBA00022692"/>
    </source>
</evidence>
<keyword evidence="5 12" id="KW-0812">Transmembrane</keyword>
<evidence type="ECO:0000256" key="9">
    <source>
        <dbReference type="ARBA" id="ARBA00023136"/>
    </source>
</evidence>
<evidence type="ECO:0000256" key="6">
    <source>
        <dbReference type="ARBA" id="ARBA00022729"/>
    </source>
</evidence>
<evidence type="ECO:0000256" key="12">
    <source>
        <dbReference type="PROSITE-ProRule" id="PRU01360"/>
    </source>
</evidence>
<evidence type="ECO:0000259" key="15">
    <source>
        <dbReference type="Pfam" id="PF00593"/>
    </source>
</evidence>
<keyword evidence="10 17" id="KW-0675">Receptor</keyword>
<evidence type="ECO:0000256" key="3">
    <source>
        <dbReference type="ARBA" id="ARBA00022448"/>
    </source>
</evidence>
<reference evidence="18" key="2">
    <citation type="submission" date="2019-06" db="EMBL/GenBank/DDBJ databases">
        <title>AzeR, a transcriptional regulator that responds to azelaic acid in Pseudomonas nitroreducens.</title>
        <authorList>
            <person name="Bez C."/>
            <person name="Javvadi S.G."/>
            <person name="Bertani I."/>
            <person name="Devescovi G."/>
            <person name="Studholme D.J."/>
            <person name="Geller A."/>
            <person name="Levy A."/>
            <person name="Venturi V."/>
        </authorList>
    </citation>
    <scope>NUCLEOTIDE SEQUENCE [LARGE SCALE GENOMIC DNA]</scope>
    <source>
        <strain evidence="18">DSM 9128</strain>
    </source>
</reference>
<dbReference type="InterPro" id="IPR000531">
    <property type="entry name" value="Beta-barrel_TonB"/>
</dbReference>
<evidence type="ECO:0000256" key="4">
    <source>
        <dbReference type="ARBA" id="ARBA00022452"/>
    </source>
</evidence>
<name>A0A5R9A453_PSENT</name>
<evidence type="ECO:0000256" key="8">
    <source>
        <dbReference type="ARBA" id="ARBA00023077"/>
    </source>
</evidence>
<dbReference type="GO" id="GO:0015344">
    <property type="term" value="F:siderophore uptake transmembrane transporter activity"/>
    <property type="evidence" value="ECO:0007669"/>
    <property type="project" value="TreeGrafter"/>
</dbReference>
<dbReference type="Gene3D" id="2.170.130.10">
    <property type="entry name" value="TonB-dependent receptor, plug domain"/>
    <property type="match status" value="1"/>
</dbReference>
<dbReference type="PANTHER" id="PTHR32552:SF83">
    <property type="entry name" value="BLR3904 PROTEIN"/>
    <property type="match status" value="1"/>
</dbReference>
<evidence type="ECO:0000256" key="2">
    <source>
        <dbReference type="ARBA" id="ARBA00009810"/>
    </source>
</evidence>
<keyword evidence="3 12" id="KW-0813">Transport</keyword>
<evidence type="ECO:0000256" key="10">
    <source>
        <dbReference type="ARBA" id="ARBA00023170"/>
    </source>
</evidence>
<dbReference type="InterPro" id="IPR036942">
    <property type="entry name" value="Beta-barrel_TonB_sf"/>
</dbReference>
<dbReference type="InterPro" id="IPR012910">
    <property type="entry name" value="Plug_dom"/>
</dbReference>
<keyword evidence="6" id="KW-0732">Signal</keyword>
<proteinExistence type="inferred from homology"/>
<keyword evidence="4 12" id="KW-1134">Transmembrane beta strand</keyword>
<dbReference type="GO" id="GO:0015891">
    <property type="term" value="P:siderophore transport"/>
    <property type="evidence" value="ECO:0007669"/>
    <property type="project" value="InterPro"/>
</dbReference>
<dbReference type="GO" id="GO:0038023">
    <property type="term" value="F:signaling receptor activity"/>
    <property type="evidence" value="ECO:0007669"/>
    <property type="project" value="InterPro"/>
</dbReference>
<dbReference type="Proteomes" id="UP000307510">
    <property type="component" value="Unassembled WGS sequence"/>
</dbReference>
<evidence type="ECO:0000313" key="17">
    <source>
        <dbReference type="EMBL" id="TLP73432.1"/>
    </source>
</evidence>
<evidence type="ECO:0000259" key="16">
    <source>
        <dbReference type="Pfam" id="PF07715"/>
    </source>
</evidence>
<dbReference type="AlphaFoldDB" id="A0A5R9A453"/>
<evidence type="ECO:0000256" key="13">
    <source>
        <dbReference type="RuleBase" id="RU003357"/>
    </source>
</evidence>
<dbReference type="InterPro" id="IPR010105">
    <property type="entry name" value="TonB_sidphr_rcpt"/>
</dbReference>
<dbReference type="InterPro" id="IPR037066">
    <property type="entry name" value="Plug_dom_sf"/>
</dbReference>
<evidence type="ECO:0000256" key="1">
    <source>
        <dbReference type="ARBA" id="ARBA00004571"/>
    </source>
</evidence>
<evidence type="ECO:0000256" key="7">
    <source>
        <dbReference type="ARBA" id="ARBA00023065"/>
    </source>
</evidence>
<dbReference type="EMBL" id="VASG01000004">
    <property type="protein sequence ID" value="TLP73432.1"/>
    <property type="molecule type" value="Genomic_DNA"/>
</dbReference>